<name>A0A1J8Q5U2_9AGAM</name>
<keyword evidence="1" id="KW-1133">Transmembrane helix</keyword>
<evidence type="ECO:0000256" key="1">
    <source>
        <dbReference type="SAM" id="Phobius"/>
    </source>
</evidence>
<sequence>MFLFAVFMATQAVDTSSAAISSLQYRVVNYVFSIFALRTYALWNFDRRVRTALLISFLALLCGVATLVVACGVTMTKTTFTAGCYAGPVPTKFILAPYILLLLLETG</sequence>
<keyword evidence="4" id="KW-1185">Reference proteome</keyword>
<reference evidence="3" key="1">
    <citation type="submission" date="2016-03" db="EMBL/GenBank/DDBJ databases">
        <title>Comparative genomics of the ectomycorrhizal sister species Rhizopogon vinicolor and Rhizopogon vesiculosus (Basidiomycota: Boletales) reveals a divergence of the mating type B locus.</title>
        <authorList>
            <person name="Mujic A.B."/>
            <person name="Kuo A."/>
            <person name="Tritt A."/>
            <person name="Lipzen A."/>
            <person name="Chen C."/>
            <person name="Johnson J."/>
            <person name="Sharma A."/>
            <person name="Barry K."/>
            <person name="Grigoriev I.V."/>
            <person name="Spatafora J.W."/>
        </authorList>
    </citation>
    <scope>NUCLEOTIDE SEQUENCE [LARGE SCALE GENOMIC DNA]</scope>
    <source>
        <strain evidence="3">AM-OR11-056</strain>
    </source>
</reference>
<keyword evidence="1" id="KW-0812">Transmembrane</keyword>
<feature type="signal peptide" evidence="2">
    <location>
        <begin position="1"/>
        <end position="18"/>
    </location>
</feature>
<proteinExistence type="predicted"/>
<evidence type="ECO:0000313" key="3">
    <source>
        <dbReference type="EMBL" id="OJA15347.1"/>
    </source>
</evidence>
<feature type="chain" id="PRO_5012972944" evidence="2">
    <location>
        <begin position="19"/>
        <end position="107"/>
    </location>
</feature>
<accession>A0A1J8Q5U2</accession>
<comment type="caution">
    <text evidence="3">The sequence shown here is derived from an EMBL/GenBank/DDBJ whole genome shotgun (WGS) entry which is preliminary data.</text>
</comment>
<feature type="transmembrane region" description="Helical" evidence="1">
    <location>
        <begin position="52"/>
        <end position="75"/>
    </location>
</feature>
<dbReference type="EMBL" id="LVVM01003191">
    <property type="protein sequence ID" value="OJA15347.1"/>
    <property type="molecule type" value="Genomic_DNA"/>
</dbReference>
<organism evidence="3 4">
    <name type="scientific">Rhizopogon vesiculosus</name>
    <dbReference type="NCBI Taxonomy" id="180088"/>
    <lineage>
        <taxon>Eukaryota</taxon>
        <taxon>Fungi</taxon>
        <taxon>Dikarya</taxon>
        <taxon>Basidiomycota</taxon>
        <taxon>Agaricomycotina</taxon>
        <taxon>Agaricomycetes</taxon>
        <taxon>Agaricomycetidae</taxon>
        <taxon>Boletales</taxon>
        <taxon>Suillineae</taxon>
        <taxon>Rhizopogonaceae</taxon>
        <taxon>Rhizopogon</taxon>
    </lineage>
</organism>
<evidence type="ECO:0000256" key="2">
    <source>
        <dbReference type="SAM" id="SignalP"/>
    </source>
</evidence>
<keyword evidence="1" id="KW-0472">Membrane</keyword>
<dbReference type="OrthoDB" id="2646893at2759"/>
<feature type="transmembrane region" description="Helical" evidence="1">
    <location>
        <begin position="87"/>
        <end position="104"/>
    </location>
</feature>
<feature type="transmembrane region" description="Helical" evidence="1">
    <location>
        <begin position="28"/>
        <end position="45"/>
    </location>
</feature>
<keyword evidence="2" id="KW-0732">Signal</keyword>
<gene>
    <name evidence="3" type="ORF">AZE42_07553</name>
</gene>
<dbReference type="Proteomes" id="UP000183567">
    <property type="component" value="Unassembled WGS sequence"/>
</dbReference>
<evidence type="ECO:0000313" key="4">
    <source>
        <dbReference type="Proteomes" id="UP000183567"/>
    </source>
</evidence>
<dbReference type="AlphaFoldDB" id="A0A1J8Q5U2"/>
<protein>
    <submittedName>
        <fullName evidence="3">Uncharacterized protein</fullName>
    </submittedName>
</protein>